<proteinExistence type="predicted"/>
<gene>
    <name evidence="1" type="ORF">H5410_054989</name>
</gene>
<keyword evidence="2" id="KW-1185">Reference proteome</keyword>
<name>A0A9J5WHP6_SOLCO</name>
<dbReference type="Proteomes" id="UP000824120">
    <property type="component" value="Chromosome 11"/>
</dbReference>
<accession>A0A9J5WHP6</accession>
<comment type="caution">
    <text evidence="1">The sequence shown here is derived from an EMBL/GenBank/DDBJ whole genome shotgun (WGS) entry which is preliminary data.</text>
</comment>
<dbReference type="AlphaFoldDB" id="A0A9J5WHP6"/>
<sequence>MGSNLIRKGQMQGKRKRERWSKNIAAPALATSQADKRLIFASPLLSADKRGMLSLQLICHSSLAKVVQTHHRYRSSGVIQLNRRKFYSSKLLPYHAFLCSIEIHKVFEVKQTRDQTSGSRSLGNKRP</sequence>
<protein>
    <submittedName>
        <fullName evidence="1">Uncharacterized protein</fullName>
    </submittedName>
</protein>
<evidence type="ECO:0000313" key="1">
    <source>
        <dbReference type="EMBL" id="KAG5574855.1"/>
    </source>
</evidence>
<evidence type="ECO:0000313" key="2">
    <source>
        <dbReference type="Proteomes" id="UP000824120"/>
    </source>
</evidence>
<dbReference type="EMBL" id="JACXVP010000011">
    <property type="protein sequence ID" value="KAG5574855.1"/>
    <property type="molecule type" value="Genomic_DNA"/>
</dbReference>
<organism evidence="1 2">
    <name type="scientific">Solanum commersonii</name>
    <name type="common">Commerson's wild potato</name>
    <name type="synonym">Commerson's nightshade</name>
    <dbReference type="NCBI Taxonomy" id="4109"/>
    <lineage>
        <taxon>Eukaryota</taxon>
        <taxon>Viridiplantae</taxon>
        <taxon>Streptophyta</taxon>
        <taxon>Embryophyta</taxon>
        <taxon>Tracheophyta</taxon>
        <taxon>Spermatophyta</taxon>
        <taxon>Magnoliopsida</taxon>
        <taxon>eudicotyledons</taxon>
        <taxon>Gunneridae</taxon>
        <taxon>Pentapetalae</taxon>
        <taxon>asterids</taxon>
        <taxon>lamiids</taxon>
        <taxon>Solanales</taxon>
        <taxon>Solanaceae</taxon>
        <taxon>Solanoideae</taxon>
        <taxon>Solaneae</taxon>
        <taxon>Solanum</taxon>
    </lineage>
</organism>
<reference evidence="1 2" key="1">
    <citation type="submission" date="2020-09" db="EMBL/GenBank/DDBJ databases">
        <title>De no assembly of potato wild relative species, Solanum commersonii.</title>
        <authorList>
            <person name="Cho K."/>
        </authorList>
    </citation>
    <scope>NUCLEOTIDE SEQUENCE [LARGE SCALE GENOMIC DNA]</scope>
    <source>
        <strain evidence="1">LZ3.2</strain>
        <tissue evidence="1">Leaf</tissue>
    </source>
</reference>